<keyword evidence="2" id="KW-1185">Reference proteome</keyword>
<gene>
    <name evidence="1" type="ORF">EVAR_36476_1</name>
</gene>
<sequence>MSCQLHRVLDDIIWRTLISANVLCTLEPPAPSHWDVDSPDGSTLIPWQREHCLIWNAAGVDTFAASHLNNTSRAAASEVNLPPNKKDLKYSILKDTYLFIPVAYETAALWGSEAKSFVKELSRRLRHKWGDPRSGSYLLQTLPVAIQRGNAVSVMATLKLNICCL</sequence>
<evidence type="ECO:0000313" key="1">
    <source>
        <dbReference type="EMBL" id="GBP54261.1"/>
    </source>
</evidence>
<comment type="caution">
    <text evidence="1">The sequence shown here is derived from an EMBL/GenBank/DDBJ whole genome shotgun (WGS) entry which is preliminary data.</text>
</comment>
<reference evidence="1 2" key="1">
    <citation type="journal article" date="2019" name="Commun. Biol.">
        <title>The bagworm genome reveals a unique fibroin gene that provides high tensile strength.</title>
        <authorList>
            <person name="Kono N."/>
            <person name="Nakamura H."/>
            <person name="Ohtoshi R."/>
            <person name="Tomita M."/>
            <person name="Numata K."/>
            <person name="Arakawa K."/>
        </authorList>
    </citation>
    <scope>NUCLEOTIDE SEQUENCE [LARGE SCALE GENOMIC DNA]</scope>
</reference>
<proteinExistence type="predicted"/>
<dbReference type="Proteomes" id="UP000299102">
    <property type="component" value="Unassembled WGS sequence"/>
</dbReference>
<name>A0A4C1WSM4_EUMVA</name>
<organism evidence="1 2">
    <name type="scientific">Eumeta variegata</name>
    <name type="common">Bagworm moth</name>
    <name type="synonym">Eumeta japonica</name>
    <dbReference type="NCBI Taxonomy" id="151549"/>
    <lineage>
        <taxon>Eukaryota</taxon>
        <taxon>Metazoa</taxon>
        <taxon>Ecdysozoa</taxon>
        <taxon>Arthropoda</taxon>
        <taxon>Hexapoda</taxon>
        <taxon>Insecta</taxon>
        <taxon>Pterygota</taxon>
        <taxon>Neoptera</taxon>
        <taxon>Endopterygota</taxon>
        <taxon>Lepidoptera</taxon>
        <taxon>Glossata</taxon>
        <taxon>Ditrysia</taxon>
        <taxon>Tineoidea</taxon>
        <taxon>Psychidae</taxon>
        <taxon>Oiketicinae</taxon>
        <taxon>Eumeta</taxon>
    </lineage>
</organism>
<dbReference type="OrthoDB" id="2016582at2759"/>
<protein>
    <submittedName>
        <fullName evidence="1">Uncharacterized protein</fullName>
    </submittedName>
</protein>
<evidence type="ECO:0000313" key="2">
    <source>
        <dbReference type="Proteomes" id="UP000299102"/>
    </source>
</evidence>
<dbReference type="EMBL" id="BGZK01000642">
    <property type="protein sequence ID" value="GBP54261.1"/>
    <property type="molecule type" value="Genomic_DNA"/>
</dbReference>
<dbReference type="AlphaFoldDB" id="A0A4C1WSM4"/>
<accession>A0A4C1WSM4</accession>